<protein>
    <submittedName>
        <fullName evidence="3">Unannotated protein</fullName>
    </submittedName>
</protein>
<feature type="transmembrane region" description="Helical" evidence="2">
    <location>
        <begin position="444"/>
        <end position="463"/>
    </location>
</feature>
<name>A0A6J7KXC2_9ZZZZ</name>
<evidence type="ECO:0000256" key="2">
    <source>
        <dbReference type="SAM" id="Phobius"/>
    </source>
</evidence>
<feature type="transmembrane region" description="Helical" evidence="2">
    <location>
        <begin position="237"/>
        <end position="256"/>
    </location>
</feature>
<dbReference type="EMBL" id="CAFBNC010000220">
    <property type="protein sequence ID" value="CAB4960255.1"/>
    <property type="molecule type" value="Genomic_DNA"/>
</dbReference>
<feature type="transmembrane region" description="Helical" evidence="2">
    <location>
        <begin position="417"/>
        <end position="438"/>
    </location>
</feature>
<proteinExistence type="predicted"/>
<evidence type="ECO:0000256" key="1">
    <source>
        <dbReference type="SAM" id="MobiDB-lite"/>
    </source>
</evidence>
<accession>A0A6J7KXC2</accession>
<feature type="transmembrane region" description="Helical" evidence="2">
    <location>
        <begin position="344"/>
        <end position="363"/>
    </location>
</feature>
<feature type="transmembrane region" description="Helical" evidence="2">
    <location>
        <begin position="370"/>
        <end position="387"/>
    </location>
</feature>
<organism evidence="3">
    <name type="scientific">freshwater metagenome</name>
    <dbReference type="NCBI Taxonomy" id="449393"/>
    <lineage>
        <taxon>unclassified sequences</taxon>
        <taxon>metagenomes</taxon>
        <taxon>ecological metagenomes</taxon>
    </lineage>
</organism>
<feature type="compositionally biased region" description="Low complexity" evidence="1">
    <location>
        <begin position="42"/>
        <end position="52"/>
    </location>
</feature>
<gene>
    <name evidence="3" type="ORF">UFOPK3733_02406</name>
</gene>
<keyword evidence="2" id="KW-1133">Transmembrane helix</keyword>
<feature type="transmembrane region" description="Helical" evidence="2">
    <location>
        <begin position="6"/>
        <end position="24"/>
    </location>
</feature>
<dbReference type="AlphaFoldDB" id="A0A6J7KXC2"/>
<feature type="transmembrane region" description="Helical" evidence="2">
    <location>
        <begin position="101"/>
        <end position="122"/>
    </location>
</feature>
<reference evidence="3" key="1">
    <citation type="submission" date="2020-05" db="EMBL/GenBank/DDBJ databases">
        <authorList>
            <person name="Chiriac C."/>
            <person name="Salcher M."/>
            <person name="Ghai R."/>
            <person name="Kavagutti S V."/>
        </authorList>
    </citation>
    <scope>NUCLEOTIDE SEQUENCE</scope>
</reference>
<feature type="transmembrane region" description="Helical" evidence="2">
    <location>
        <begin position="268"/>
        <end position="286"/>
    </location>
</feature>
<feature type="transmembrane region" description="Helical" evidence="2">
    <location>
        <begin position="188"/>
        <end position="207"/>
    </location>
</feature>
<evidence type="ECO:0000313" key="3">
    <source>
        <dbReference type="EMBL" id="CAB4960255.1"/>
    </source>
</evidence>
<feature type="transmembrane region" description="Helical" evidence="2">
    <location>
        <begin position="128"/>
        <end position="150"/>
    </location>
</feature>
<feature type="transmembrane region" description="Helical" evidence="2">
    <location>
        <begin position="214"/>
        <end position="231"/>
    </location>
</feature>
<feature type="transmembrane region" description="Helical" evidence="2">
    <location>
        <begin position="162"/>
        <end position="182"/>
    </location>
</feature>
<feature type="transmembrane region" description="Helical" evidence="2">
    <location>
        <begin position="292"/>
        <end position="310"/>
    </location>
</feature>
<sequence>MIGLGVLLLPLLVIGGIVAAIVVARGDRSERATATAPPPPDQSTSTSSSTATSWRWPEASTFLSTQPTLFAVPEEPSDEADIRTPSDVTPLHRSVPVFAEALGYIGGVLVLVALGVIVQQYWSDLQVVGRLAMSAGTAGGLFGLGAILTVERDVALRRLRSFLWLGSAAGSALFAGVVVVDLVDSRSARTITIAVAGAFALQCGLLWRNRFRPLQQAGFVIGFAVFIAAVIDQFTHNGPVGLALWLFGASLVVGGLRRAIVDPTIAEFAGAAIAYAGCAFIVSELMGFGEMLAVTTAWALVAPAVVRGITAERREQILFGVIGALALWSSMPSAIAYFAIDAGIATGLVVWLGGAALIAAGVSDRVRVPIVLQVGGAVMLIIGAAVCGVQNPGFAPLFGMLTAIGLIALGTRPGLALMSLFGSVGLLINVPWTIGYYFPGRGRVPFLILISGLLIIAVAVLMARSGGRIRDEVSSRRGHLRHAA</sequence>
<keyword evidence="2" id="KW-0812">Transmembrane</keyword>
<feature type="transmembrane region" description="Helical" evidence="2">
    <location>
        <begin position="317"/>
        <end position="338"/>
    </location>
</feature>
<feature type="region of interest" description="Disordered" evidence="1">
    <location>
        <begin position="30"/>
        <end position="52"/>
    </location>
</feature>
<keyword evidence="2" id="KW-0472">Membrane</keyword>
<feature type="transmembrane region" description="Helical" evidence="2">
    <location>
        <begin position="393"/>
        <end position="410"/>
    </location>
</feature>